<feature type="domain" description="HD/PDEase" evidence="1">
    <location>
        <begin position="32"/>
        <end position="140"/>
    </location>
</feature>
<gene>
    <name evidence="2" type="ORF">TPSD3_01055</name>
</gene>
<dbReference type="Gene3D" id="1.10.3210.10">
    <property type="entry name" value="Hypothetical protein af1432"/>
    <property type="match status" value="1"/>
</dbReference>
<dbReference type="EMBL" id="MSLT01000002">
    <property type="protein sequence ID" value="OUD16021.1"/>
    <property type="molecule type" value="Genomic_DNA"/>
</dbReference>
<sequence length="479" mass="55393">MSNNNDDAISLLLTALRFAADKHRDQRRKDRNASPYINHPIQIADILWKIGGVRDVVTLAGALLHDTLEDTNATPEEIQTLCGVEVLSVVNEVTDDKTLSKVERKRRQIEHASSLSIRAKQLKLADKICNVYDIAHAPPLNWSRKRRHDYLQWSEQVVAGLRGVNPALEYYYDEILAQARHRLAYEQENVRTFRVGDRVRHPKKPEWGLGQILACTDKHLRVFFVGAGQKLLRQEKTLLARLDPQQAQNRLLDDLKISSEQKVIGYQPLPVLIERFLHQYGEGFYSESYLKTYRQARISAHTAMQNYLNQTTFSQLLREKNYQEICERSVMIIETAQVLSDIEKISLEEGLQHPAQQRLFAEKLYQFLFAEQAIEARFNAFVAGLMQMNAAHWRIVTSFLFITYPETDILLNPDIIPLAAELCAFNLNYHTQPNWQTYRQLLTFADYLAQSLVDMRPRDLIDVYAFMEANVTLLQPLQK</sequence>
<dbReference type="SUPFAM" id="SSF109604">
    <property type="entry name" value="HD-domain/PDEase-like"/>
    <property type="match status" value="1"/>
</dbReference>
<name>A0A251XBJ3_9GAMM</name>
<comment type="caution">
    <text evidence="2">The sequence shown here is derived from an EMBL/GenBank/DDBJ whole genome shotgun (WGS) entry which is preliminary data.</text>
</comment>
<reference evidence="2 3" key="1">
    <citation type="submission" date="2016-12" db="EMBL/GenBank/DDBJ databases">
        <title>Thioflexothrix psekupsii D3 genome sequencing and assembly.</title>
        <authorList>
            <person name="Fomenkov A."/>
            <person name="Vincze T."/>
            <person name="Grabovich M."/>
            <person name="Anton B.P."/>
            <person name="Dubinina G."/>
            <person name="Orlova M."/>
            <person name="Belousova E."/>
            <person name="Roberts R.J."/>
        </authorList>
    </citation>
    <scope>NUCLEOTIDE SEQUENCE [LARGE SCALE GENOMIC DNA]</scope>
    <source>
        <strain evidence="2">D3</strain>
    </source>
</reference>
<evidence type="ECO:0000259" key="1">
    <source>
        <dbReference type="SMART" id="SM00471"/>
    </source>
</evidence>
<keyword evidence="3" id="KW-1185">Reference proteome</keyword>
<dbReference type="InterPro" id="IPR003607">
    <property type="entry name" value="HD/PDEase_dom"/>
</dbReference>
<dbReference type="AlphaFoldDB" id="A0A251XBJ3"/>
<dbReference type="PANTHER" id="PTHR46246:SF1">
    <property type="entry name" value="GUANOSINE-3',5'-BIS(DIPHOSPHATE) 3'-PYROPHOSPHOHYDROLASE MESH1"/>
    <property type="match status" value="1"/>
</dbReference>
<protein>
    <recommendedName>
        <fullName evidence="1">HD/PDEase domain-containing protein</fullName>
    </recommendedName>
</protein>
<evidence type="ECO:0000313" key="2">
    <source>
        <dbReference type="EMBL" id="OUD16021.1"/>
    </source>
</evidence>
<proteinExistence type="predicted"/>
<dbReference type="Pfam" id="PF12073">
    <property type="entry name" value="DUF3553"/>
    <property type="match status" value="1"/>
</dbReference>
<dbReference type="GO" id="GO:0008893">
    <property type="term" value="F:guanosine-3',5'-bis(diphosphate) 3'-diphosphatase activity"/>
    <property type="evidence" value="ECO:0007669"/>
    <property type="project" value="TreeGrafter"/>
</dbReference>
<dbReference type="InterPro" id="IPR021938">
    <property type="entry name" value="DUF3553"/>
</dbReference>
<organism evidence="2 3">
    <name type="scientific">Thioflexithrix psekupsensis</name>
    <dbReference type="NCBI Taxonomy" id="1570016"/>
    <lineage>
        <taxon>Bacteria</taxon>
        <taxon>Pseudomonadati</taxon>
        <taxon>Pseudomonadota</taxon>
        <taxon>Gammaproteobacteria</taxon>
        <taxon>Thiotrichales</taxon>
        <taxon>Thioflexithrix</taxon>
    </lineage>
</organism>
<dbReference type="Proteomes" id="UP000194798">
    <property type="component" value="Unassembled WGS sequence"/>
</dbReference>
<dbReference type="Pfam" id="PF13328">
    <property type="entry name" value="HD_4"/>
    <property type="match status" value="1"/>
</dbReference>
<evidence type="ECO:0000313" key="3">
    <source>
        <dbReference type="Proteomes" id="UP000194798"/>
    </source>
</evidence>
<dbReference type="SMART" id="SM00471">
    <property type="entry name" value="HDc"/>
    <property type="match status" value="1"/>
</dbReference>
<dbReference type="InterPro" id="IPR052194">
    <property type="entry name" value="MESH1"/>
</dbReference>
<dbReference type="PANTHER" id="PTHR46246">
    <property type="entry name" value="GUANOSINE-3',5'-BIS(DIPHOSPHATE) 3'-PYROPHOSPHOHYDROLASE MESH1"/>
    <property type="match status" value="1"/>
</dbReference>
<accession>A0A251XBJ3</accession>